<sequence length="333" mass="37283">MNQHSGQCPNGMKAPNWEQQYHAAGQANRSERRHETFPRDSESLSSQLAHEDPQYQAYYGARREPNAQRLLYNVNLPHEEGVEPQWQNDPELVFGKHYDQASDASSFLPPSYRGSHPSRGTKHASVGDRTLQFKADSGNNLTHSFAQMSQGGQGMASTAAGVSVTHSSALHDHGRQALPPTSRYPSPQSRSSSPYTSSVLHHPNAGFPGISYAEEGTYWPSNALHSRPTIPANQHTVRRPETALHLTEMPKFVVPSSRIPRVEATTYSPPNSTTRVSFDDEDTAETKPKRRRANEAQLSLLNETYSRTMFPTTEERAEIARRINMTPRQVQIW</sequence>
<comment type="caution">
    <text evidence="5">The sequence shown here is derived from an EMBL/GenBank/DDBJ whole genome shotgun (WGS) entry which is preliminary data.</text>
</comment>
<evidence type="ECO:0000259" key="4">
    <source>
        <dbReference type="PROSITE" id="PS50071"/>
    </source>
</evidence>
<evidence type="ECO:0000313" key="5">
    <source>
        <dbReference type="EMBL" id="KAB5591131.1"/>
    </source>
</evidence>
<feature type="region of interest" description="Disordered" evidence="3">
    <location>
        <begin position="142"/>
        <end position="201"/>
    </location>
</feature>
<name>A0A5N5QI33_9AGAM</name>
<dbReference type="PROSITE" id="PS50071">
    <property type="entry name" value="HOMEOBOX_2"/>
    <property type="match status" value="1"/>
</dbReference>
<dbReference type="CDD" id="cd00086">
    <property type="entry name" value="homeodomain"/>
    <property type="match status" value="1"/>
</dbReference>
<dbReference type="OrthoDB" id="6159439at2759"/>
<feature type="region of interest" description="Disordered" evidence="3">
    <location>
        <begin position="263"/>
        <end position="294"/>
    </location>
</feature>
<evidence type="ECO:0000313" key="6">
    <source>
        <dbReference type="Proteomes" id="UP000383932"/>
    </source>
</evidence>
<protein>
    <submittedName>
        <fullName evidence="5">Homeobox domain containing protein</fullName>
    </submittedName>
</protein>
<feature type="domain" description="Homeobox" evidence="4">
    <location>
        <begin position="284"/>
        <end position="333"/>
    </location>
</feature>
<dbReference type="Proteomes" id="UP000383932">
    <property type="component" value="Unassembled WGS sequence"/>
</dbReference>
<feature type="region of interest" description="Disordered" evidence="3">
    <location>
        <begin position="1"/>
        <end position="54"/>
    </location>
</feature>
<comment type="subcellular location">
    <subcellularLocation>
        <location evidence="1 2">Nucleus</location>
    </subcellularLocation>
</comment>
<gene>
    <name evidence="5" type="ORF">CTheo_5419</name>
</gene>
<dbReference type="EMBL" id="SSOP01000121">
    <property type="protein sequence ID" value="KAB5591131.1"/>
    <property type="molecule type" value="Genomic_DNA"/>
</dbReference>
<reference evidence="5 6" key="1">
    <citation type="journal article" date="2019" name="Fungal Biol. Biotechnol.">
        <title>Draft genome sequence of fastidious pathogen Ceratobasidium theobromae, which causes vascular-streak dieback in Theobroma cacao.</title>
        <authorList>
            <person name="Ali S.S."/>
            <person name="Asman A."/>
            <person name="Shao J."/>
            <person name="Firmansyah A.P."/>
            <person name="Susilo A.W."/>
            <person name="Rosmana A."/>
            <person name="McMahon P."/>
            <person name="Junaid M."/>
            <person name="Guest D."/>
            <person name="Kheng T.Y."/>
            <person name="Meinhardt L.W."/>
            <person name="Bailey B.A."/>
        </authorList>
    </citation>
    <scope>NUCLEOTIDE SEQUENCE [LARGE SCALE GENOMIC DNA]</scope>
    <source>
        <strain evidence="5 6">CT2</strain>
    </source>
</reference>
<evidence type="ECO:0000256" key="2">
    <source>
        <dbReference type="RuleBase" id="RU000682"/>
    </source>
</evidence>
<keyword evidence="1 2" id="KW-0238">DNA-binding</keyword>
<evidence type="ECO:0000256" key="3">
    <source>
        <dbReference type="SAM" id="MobiDB-lite"/>
    </source>
</evidence>
<dbReference type="SUPFAM" id="SSF46689">
    <property type="entry name" value="Homeodomain-like"/>
    <property type="match status" value="1"/>
</dbReference>
<dbReference type="Gene3D" id="1.10.10.60">
    <property type="entry name" value="Homeodomain-like"/>
    <property type="match status" value="1"/>
</dbReference>
<dbReference type="Pfam" id="PF00046">
    <property type="entry name" value="Homeodomain"/>
    <property type="match status" value="1"/>
</dbReference>
<dbReference type="InterPro" id="IPR001356">
    <property type="entry name" value="HD"/>
</dbReference>
<accession>A0A5N5QI33</accession>
<dbReference type="GO" id="GO:0003677">
    <property type="term" value="F:DNA binding"/>
    <property type="evidence" value="ECO:0007669"/>
    <property type="project" value="UniProtKB-UniRule"/>
</dbReference>
<dbReference type="GO" id="GO:0005634">
    <property type="term" value="C:nucleus"/>
    <property type="evidence" value="ECO:0007669"/>
    <property type="project" value="UniProtKB-SubCell"/>
</dbReference>
<feature type="region of interest" description="Disordered" evidence="3">
    <location>
        <begin position="104"/>
        <end position="127"/>
    </location>
</feature>
<feature type="compositionally biased region" description="Basic and acidic residues" evidence="3">
    <location>
        <begin position="29"/>
        <end position="42"/>
    </location>
</feature>
<proteinExistence type="predicted"/>
<dbReference type="InterPro" id="IPR009057">
    <property type="entry name" value="Homeodomain-like_sf"/>
</dbReference>
<keyword evidence="6" id="KW-1185">Reference proteome</keyword>
<feature type="compositionally biased region" description="Polar residues" evidence="3">
    <location>
        <begin position="265"/>
        <end position="276"/>
    </location>
</feature>
<dbReference type="AlphaFoldDB" id="A0A5N5QI33"/>
<evidence type="ECO:0000256" key="1">
    <source>
        <dbReference type="PROSITE-ProRule" id="PRU00108"/>
    </source>
</evidence>
<keyword evidence="1 2" id="KW-0371">Homeobox</keyword>
<feature type="compositionally biased region" description="Low complexity" evidence="3">
    <location>
        <begin position="179"/>
        <end position="198"/>
    </location>
</feature>
<keyword evidence="1 2" id="KW-0539">Nucleus</keyword>
<dbReference type="SMART" id="SM00389">
    <property type="entry name" value="HOX"/>
    <property type="match status" value="1"/>
</dbReference>
<organism evidence="5 6">
    <name type="scientific">Ceratobasidium theobromae</name>
    <dbReference type="NCBI Taxonomy" id="1582974"/>
    <lineage>
        <taxon>Eukaryota</taxon>
        <taxon>Fungi</taxon>
        <taxon>Dikarya</taxon>
        <taxon>Basidiomycota</taxon>
        <taxon>Agaricomycotina</taxon>
        <taxon>Agaricomycetes</taxon>
        <taxon>Cantharellales</taxon>
        <taxon>Ceratobasidiaceae</taxon>
        <taxon>Ceratobasidium</taxon>
    </lineage>
</organism>